<name>A0ABV1NXN2_9ACTN</name>
<reference evidence="1 2" key="1">
    <citation type="submission" date="2024-02" db="EMBL/GenBank/DDBJ databases">
        <title>Full genome sequence of Nocardioides kribbensis.</title>
        <authorList>
            <person name="Poletto B.L."/>
            <person name="Silva G."/>
            <person name="Galante D."/>
            <person name="Campos K.R."/>
            <person name="Santos M.B.N."/>
            <person name="Sacchi C.T."/>
        </authorList>
    </citation>
    <scope>NUCLEOTIDE SEQUENCE [LARGE SCALE GENOMIC DNA]</scope>
    <source>
        <strain evidence="1 2">O4R</strain>
    </source>
</reference>
<sequence length="126" mass="13424">MNAPERSDEAPRRDPGVPAVRLTDVDTTLLTRVGAVRCTLRVSNDDVTPIVDLAVTHESEDGLVCGMLAKEMPGRSSREFSVLIQVGEHAELSLPLTLVFTDAFGGHWAATSEAPVRYVGPAAPGD</sequence>
<dbReference type="EMBL" id="JBEGDP010000006">
    <property type="protein sequence ID" value="MEQ7847212.1"/>
    <property type="molecule type" value="Genomic_DNA"/>
</dbReference>
<evidence type="ECO:0000313" key="1">
    <source>
        <dbReference type="EMBL" id="MEQ7847212.1"/>
    </source>
</evidence>
<accession>A0ABV1NXN2</accession>
<keyword evidence="2" id="KW-1185">Reference proteome</keyword>
<protein>
    <submittedName>
        <fullName evidence="1">Uncharacterized protein</fullName>
    </submittedName>
</protein>
<proteinExistence type="predicted"/>
<evidence type="ECO:0000313" key="2">
    <source>
        <dbReference type="Proteomes" id="UP001482520"/>
    </source>
</evidence>
<dbReference type="Proteomes" id="UP001482520">
    <property type="component" value="Unassembled WGS sequence"/>
</dbReference>
<organism evidence="1 2">
    <name type="scientific">Nocardioides kribbensis</name>
    <dbReference type="NCBI Taxonomy" id="305517"/>
    <lineage>
        <taxon>Bacteria</taxon>
        <taxon>Bacillati</taxon>
        <taxon>Actinomycetota</taxon>
        <taxon>Actinomycetes</taxon>
        <taxon>Propionibacteriales</taxon>
        <taxon>Nocardioidaceae</taxon>
        <taxon>Nocardioides</taxon>
    </lineage>
</organism>
<dbReference type="RefSeq" id="WP_349804333.1">
    <property type="nucleotide sequence ID" value="NZ_JBEGDP010000006.1"/>
</dbReference>
<gene>
    <name evidence="1" type="ORF">V6R90_07960</name>
</gene>
<comment type="caution">
    <text evidence="1">The sequence shown here is derived from an EMBL/GenBank/DDBJ whole genome shotgun (WGS) entry which is preliminary data.</text>
</comment>